<feature type="transmembrane region" description="Helical" evidence="2">
    <location>
        <begin position="116"/>
        <end position="149"/>
    </location>
</feature>
<dbReference type="AlphaFoldDB" id="A0A9X3LZ35"/>
<comment type="caution">
    <text evidence="3">The sequence shown here is derived from an EMBL/GenBank/DDBJ whole genome shotgun (WGS) entry which is preliminary data.</text>
</comment>
<reference evidence="3" key="1">
    <citation type="submission" date="2022-02" db="EMBL/GenBank/DDBJ databases">
        <title>Corynebacterium sp. from urogenital microbiome.</title>
        <authorList>
            <person name="Cappelli E.A."/>
            <person name="Ribeiro T.G."/>
            <person name="Peixe L."/>
        </authorList>
    </citation>
    <scope>NUCLEOTIDE SEQUENCE</scope>
    <source>
        <strain evidence="3">C21Ua_68</strain>
    </source>
</reference>
<reference evidence="4 6" key="2">
    <citation type="submission" date="2024-01" db="EMBL/GenBank/DDBJ databases">
        <title>Description of two novel Corynebacterium species isolated from human nasal passages and skin.</title>
        <authorList>
            <person name="Popowitch E."/>
            <person name="Tran T.H."/>
            <person name="Escapa I.F."/>
            <person name="Bhatt E."/>
            <person name="Sozat A.K."/>
            <person name="Roberts A.Q."/>
            <person name="Segre J.A."/>
            <person name="Kong H."/>
            <person name="Conlan S."/>
            <person name="Lemon K.P."/>
            <person name="Kelly M.S."/>
        </authorList>
    </citation>
    <scope>NUCLEOTIDE SEQUENCE [LARGE SCALE GENOMIC DNA]</scope>
    <source>
        <strain evidence="4 6">KPL2619</strain>
    </source>
</reference>
<keyword evidence="6" id="KW-1185">Reference proteome</keyword>
<organism evidence="3 5">
    <name type="scientific">Corynebacterium yonathiae</name>
    <dbReference type="NCBI Taxonomy" id="2913504"/>
    <lineage>
        <taxon>Bacteria</taxon>
        <taxon>Bacillati</taxon>
        <taxon>Actinomycetota</taxon>
        <taxon>Actinomycetes</taxon>
        <taxon>Mycobacteriales</taxon>
        <taxon>Corynebacteriaceae</taxon>
        <taxon>Corynebacterium</taxon>
    </lineage>
</organism>
<proteinExistence type="predicted"/>
<dbReference type="RefSeq" id="WP_049377216.1">
    <property type="nucleotide sequence ID" value="NZ_JAKMUZ010000017.1"/>
</dbReference>
<evidence type="ECO:0000256" key="1">
    <source>
        <dbReference type="SAM" id="MobiDB-lite"/>
    </source>
</evidence>
<keyword evidence="2" id="KW-0472">Membrane</keyword>
<name>A0A9X3LZ35_9CORY</name>
<feature type="compositionally biased region" description="Basic and acidic residues" evidence="1">
    <location>
        <begin position="1"/>
        <end position="14"/>
    </location>
</feature>
<dbReference type="Proteomes" id="UP001146439">
    <property type="component" value="Unassembled WGS sequence"/>
</dbReference>
<dbReference type="InterPro" id="IPR025327">
    <property type="entry name" value="DUF4233"/>
</dbReference>
<dbReference type="EMBL" id="JAKMUZ010000017">
    <property type="protein sequence ID" value="MCZ9296741.1"/>
    <property type="molecule type" value="Genomic_DNA"/>
</dbReference>
<evidence type="ECO:0000313" key="6">
    <source>
        <dbReference type="Proteomes" id="UP001371299"/>
    </source>
</evidence>
<protein>
    <submittedName>
        <fullName evidence="3">DUF4233 domain-containing protein</fullName>
    </submittedName>
</protein>
<feature type="transmembrane region" description="Helical" evidence="2">
    <location>
        <begin position="86"/>
        <end position="104"/>
    </location>
</feature>
<keyword evidence="2" id="KW-1133">Transmembrane helix</keyword>
<accession>A0A9X3LZ35</accession>
<dbReference type="EMBL" id="JBBMGJ010000022">
    <property type="protein sequence ID" value="MEK0146320.1"/>
    <property type="molecule type" value="Genomic_DNA"/>
</dbReference>
<dbReference type="Proteomes" id="UP001371299">
    <property type="component" value="Unassembled WGS sequence"/>
</dbReference>
<feature type="region of interest" description="Disordered" evidence="1">
    <location>
        <begin position="1"/>
        <end position="41"/>
    </location>
</feature>
<keyword evidence="2" id="KW-0812">Transmembrane</keyword>
<evidence type="ECO:0000256" key="2">
    <source>
        <dbReference type="SAM" id="Phobius"/>
    </source>
</evidence>
<evidence type="ECO:0000313" key="4">
    <source>
        <dbReference type="EMBL" id="MEK0146320.1"/>
    </source>
</evidence>
<sequence length="170" mass="19215">MSRDNHHPGGERQPRPPRSSRARGREEHIPESEIGPLGMGQAPVKDPLKSFNGMVIASSLTMEALALSFALPMLYKLYDGTLWTPFNYGFVIAAVVFHLVMIAFMNKKWALSVIVWAQLLCVIVGFMVHWAVAAIFIIFGMEWLLAVYLRSNLIARMKRGYLTTQHLNEK</sequence>
<dbReference type="Pfam" id="PF14017">
    <property type="entry name" value="DUF4233"/>
    <property type="match status" value="1"/>
</dbReference>
<feature type="transmembrane region" description="Helical" evidence="2">
    <location>
        <begin position="53"/>
        <end position="74"/>
    </location>
</feature>
<dbReference type="GeneID" id="88917263"/>
<gene>
    <name evidence="3" type="ORF">L8V22_09290</name>
    <name evidence="4" type="ORF">WMQ01_09615</name>
</gene>
<evidence type="ECO:0000313" key="5">
    <source>
        <dbReference type="Proteomes" id="UP001146439"/>
    </source>
</evidence>
<evidence type="ECO:0000313" key="3">
    <source>
        <dbReference type="EMBL" id="MCZ9296741.1"/>
    </source>
</evidence>